<evidence type="ECO:0000256" key="3">
    <source>
        <dbReference type="ARBA" id="ARBA00023065"/>
    </source>
</evidence>
<evidence type="ECO:0000256" key="1">
    <source>
        <dbReference type="ARBA" id="ARBA00006709"/>
    </source>
</evidence>
<sequence>MGGVLSYSGLSTKIRAMQSRLTTMDQFEEILQLTDVQQVAAYLKRMPEYSSKWNSLDETTLHRGQIEKLLKKSIFQNFSRLYHFANPEQRKFLDLYSSRYEIRVLKEVMTNIFDHRTTDPVDVSPYRDFFRHHSKIDVDRLTTCATMEELINSLKGNEFYHPLCKIQEHENALLFDYGMALDLYYFTQIWNLKKKLFSGKDLEEITRTYGEKFDMLNLQFIQRSKRCYGMQPADIYALLIPMNYKLKKEEITALVEAPTVEESRRIFQKTWYGAKYDKLSIANLEEFYNYILRTVLEKEAHRNPYSVAMIYSYLYHKEHEVNRLTIAIECVRYGVAPAEAIEYIKNN</sequence>
<dbReference type="InterPro" id="IPR036079">
    <property type="entry name" value="ATPase_csu/dsu_sf"/>
</dbReference>
<evidence type="ECO:0000313" key="5">
    <source>
        <dbReference type="Proteomes" id="UP000649826"/>
    </source>
</evidence>
<organism evidence="4 5">
    <name type="scientific">Blautia difficilis</name>
    <dbReference type="NCBI Taxonomy" id="2763027"/>
    <lineage>
        <taxon>Bacteria</taxon>
        <taxon>Bacillati</taxon>
        <taxon>Bacillota</taxon>
        <taxon>Clostridia</taxon>
        <taxon>Lachnospirales</taxon>
        <taxon>Lachnospiraceae</taxon>
        <taxon>Blautia</taxon>
    </lineage>
</organism>
<dbReference type="InterPro" id="IPR002843">
    <property type="entry name" value="ATPase_V0-cplx_csu/dsu"/>
</dbReference>
<evidence type="ECO:0000313" key="4">
    <source>
        <dbReference type="EMBL" id="MBC5778834.1"/>
    </source>
</evidence>
<dbReference type="RefSeq" id="WP_186994332.1">
    <property type="nucleotide sequence ID" value="NZ_JACOQG010000004.1"/>
</dbReference>
<dbReference type="Gene3D" id="1.20.1690.10">
    <property type="entry name" value="V-type ATP synthase subunit C domain"/>
    <property type="match status" value="2"/>
</dbReference>
<keyword evidence="2" id="KW-0813">Transport</keyword>
<keyword evidence="5" id="KW-1185">Reference proteome</keyword>
<accession>A0ABR7IFR3</accession>
<dbReference type="InterPro" id="IPR050873">
    <property type="entry name" value="V-ATPase_V0D/AC39_subunit"/>
</dbReference>
<reference evidence="4 5" key="1">
    <citation type="submission" date="2020-08" db="EMBL/GenBank/DDBJ databases">
        <title>Genome public.</title>
        <authorList>
            <person name="Liu C."/>
            <person name="Sun Q."/>
        </authorList>
    </citation>
    <scope>NUCLEOTIDE SEQUENCE [LARGE SCALE GENOMIC DNA]</scope>
    <source>
        <strain evidence="4 5">M29</strain>
    </source>
</reference>
<evidence type="ECO:0000256" key="2">
    <source>
        <dbReference type="ARBA" id="ARBA00022448"/>
    </source>
</evidence>
<comment type="similarity">
    <text evidence="1">Belongs to the V-ATPase V0D/AC39 subunit family.</text>
</comment>
<keyword evidence="3" id="KW-0406">Ion transport</keyword>
<comment type="caution">
    <text evidence="4">The sequence shown here is derived from an EMBL/GenBank/DDBJ whole genome shotgun (WGS) entry which is preliminary data.</text>
</comment>
<protein>
    <submittedName>
        <fullName evidence="4">V-type ATPase subunit</fullName>
    </submittedName>
</protein>
<gene>
    <name evidence="4" type="ORF">H8Z82_04000</name>
</gene>
<dbReference type="Proteomes" id="UP000649826">
    <property type="component" value="Unassembled WGS sequence"/>
</dbReference>
<proteinExistence type="inferred from homology"/>
<dbReference type="EMBL" id="JACOQG010000004">
    <property type="protein sequence ID" value="MBC5778834.1"/>
    <property type="molecule type" value="Genomic_DNA"/>
</dbReference>
<dbReference type="InterPro" id="IPR035067">
    <property type="entry name" value="V-type_ATPase_csu/dsu"/>
</dbReference>
<dbReference type="Gene3D" id="1.10.132.50">
    <property type="entry name" value="ATP synthase (C/AC39) subunit, domain 3"/>
    <property type="match status" value="1"/>
</dbReference>
<dbReference type="SUPFAM" id="SSF103486">
    <property type="entry name" value="V-type ATP synthase subunit C"/>
    <property type="match status" value="1"/>
</dbReference>
<dbReference type="Pfam" id="PF01992">
    <property type="entry name" value="vATP-synt_AC39"/>
    <property type="match status" value="1"/>
</dbReference>
<dbReference type="InterPro" id="IPR044911">
    <property type="entry name" value="V-type_ATPase_csu/dsu_dom_3"/>
</dbReference>
<name>A0ABR7IFR3_9FIRM</name>
<dbReference type="PANTHER" id="PTHR38682:SF1">
    <property type="entry name" value="V-TYPE ATP SYNTHASE SUBUNIT C"/>
    <property type="match status" value="1"/>
</dbReference>
<dbReference type="PANTHER" id="PTHR38682">
    <property type="entry name" value="V-TYPE ATP SYNTHASE SUBUNIT C"/>
    <property type="match status" value="1"/>
</dbReference>